<evidence type="ECO:0000256" key="1">
    <source>
        <dbReference type="ARBA" id="ARBA00023054"/>
    </source>
</evidence>
<dbReference type="InterPro" id="IPR001680">
    <property type="entry name" value="WD40_rpt"/>
</dbReference>
<feature type="region of interest" description="Disordered" evidence="3">
    <location>
        <begin position="227"/>
        <end position="268"/>
    </location>
</feature>
<evidence type="ECO:0000313" key="5">
    <source>
        <dbReference type="EMBL" id="KAJ3119332.1"/>
    </source>
</evidence>
<protein>
    <submittedName>
        <fullName evidence="5">Striatin-4</fullName>
    </submittedName>
</protein>
<proteinExistence type="predicted"/>
<dbReference type="PANTHER" id="PTHR15653:SF0">
    <property type="entry name" value="CONNECTOR OF KINASE TO AP-1, ISOFORM E"/>
    <property type="match status" value="1"/>
</dbReference>
<reference evidence="5" key="1">
    <citation type="submission" date="2020-05" db="EMBL/GenBank/DDBJ databases">
        <title>Phylogenomic resolution of chytrid fungi.</title>
        <authorList>
            <person name="Stajich J.E."/>
            <person name="Amses K."/>
            <person name="Simmons R."/>
            <person name="Seto K."/>
            <person name="Myers J."/>
            <person name="Bonds A."/>
            <person name="Quandt C.A."/>
            <person name="Barry K."/>
            <person name="Liu P."/>
            <person name="Grigoriev I."/>
            <person name="Longcore J.E."/>
            <person name="James T.Y."/>
        </authorList>
    </citation>
    <scope>NUCLEOTIDE SEQUENCE</scope>
    <source>
        <strain evidence="5">JEL0513</strain>
    </source>
</reference>
<evidence type="ECO:0000313" key="6">
    <source>
        <dbReference type="Proteomes" id="UP001211907"/>
    </source>
</evidence>
<evidence type="ECO:0000256" key="3">
    <source>
        <dbReference type="SAM" id="MobiDB-lite"/>
    </source>
</evidence>
<dbReference type="InterPro" id="IPR015943">
    <property type="entry name" value="WD40/YVTN_repeat-like_dom_sf"/>
</dbReference>
<feature type="repeat" description="WD" evidence="2">
    <location>
        <begin position="485"/>
        <end position="518"/>
    </location>
</feature>
<feature type="domain" description="Striatin N-terminal" evidence="4">
    <location>
        <begin position="5"/>
        <end position="147"/>
    </location>
</feature>
<dbReference type="Pfam" id="PF08232">
    <property type="entry name" value="Striatin"/>
    <property type="match status" value="1"/>
</dbReference>
<keyword evidence="2" id="KW-0853">WD repeat</keyword>
<accession>A0AAD5XFN1</accession>
<dbReference type="PROSITE" id="PS50294">
    <property type="entry name" value="WD_REPEATS_REGION"/>
    <property type="match status" value="1"/>
</dbReference>
<dbReference type="PROSITE" id="PS50082">
    <property type="entry name" value="WD_REPEATS_2"/>
    <property type="match status" value="1"/>
</dbReference>
<dbReference type="SUPFAM" id="SSF50978">
    <property type="entry name" value="WD40 repeat-like"/>
    <property type="match status" value="1"/>
</dbReference>
<name>A0AAD5XFN1_9FUNG</name>
<feature type="non-terminal residue" evidence="5">
    <location>
        <position position="661"/>
    </location>
</feature>
<dbReference type="Pfam" id="PF00400">
    <property type="entry name" value="WD40"/>
    <property type="match status" value="3"/>
</dbReference>
<sequence length="661" mass="71989">MDNLTLPSVLHFLNTEWRRFERERNEWAIEREGFRAQVSQLLGEKRGLENLNADLATRNQMLEYAVRAERLRHQQADGNSSNTANNDNANIISSSSNNNSEALDLVATVPVSALEPRPNDINTKIPANTNPNTNSVNSSVSVVPVVASSSESVLEQQQQQQQLQTESQLPPQSVLQFSKGFAHARSREIMKNYLREANHLLAHSSIPASVPTSIPSRPVFSTFASTVSTSSASPSPVSATNDNDDSSSSNNNNSNNNFVNGISNGNDGNSDANGELRFRVKGAVSLLNASGFAADDISNIGATTVKRKIQKRINNTDSINHIDKTNAPNVTDLDEIEGLNGYRFLPVSPKNQGIGAPAYGNGVDDDINDDVLVPDLEHQQRIWKPKATLNRYANVELAGKFDYLSNKVKYSHLDSVRAIAFLPNKRTSNQKTALISCSEDGTAKLWALDSLYSNDSANNNSSGSNGSRSHRKALSKSELEPVFTFRGHVGPVTALAITNDGEGFYTGGSDSSVRFWGLGDVDNGYLLDRETYASYDQNPQKQIIVSHTDTVWDMQLNDFIAPTQPRLATASADGTVKIFDASDRLSHRLLTTLIGDGDSDANNLASNGSPTAMANPTSVAWLTTGSDAGRKIAVSYQNSKCRVFDIETGQIIIDMQSWKTY</sequence>
<dbReference type="EMBL" id="JADGJH010001071">
    <property type="protein sequence ID" value="KAJ3119332.1"/>
    <property type="molecule type" value="Genomic_DNA"/>
</dbReference>
<dbReference type="InterPro" id="IPR036322">
    <property type="entry name" value="WD40_repeat_dom_sf"/>
</dbReference>
<dbReference type="AlphaFoldDB" id="A0AAD5XFN1"/>
<comment type="caution">
    <text evidence="5">The sequence shown here is derived from an EMBL/GenBank/DDBJ whole genome shotgun (WGS) entry which is preliminary data.</text>
</comment>
<evidence type="ECO:0000259" key="4">
    <source>
        <dbReference type="Pfam" id="PF08232"/>
    </source>
</evidence>
<dbReference type="PANTHER" id="PTHR15653">
    <property type="entry name" value="STRIATIN"/>
    <property type="match status" value="1"/>
</dbReference>
<dbReference type="InterPro" id="IPR013258">
    <property type="entry name" value="Striatin_N"/>
</dbReference>
<dbReference type="SMART" id="SM00320">
    <property type="entry name" value="WD40"/>
    <property type="match status" value="4"/>
</dbReference>
<dbReference type="Proteomes" id="UP001211907">
    <property type="component" value="Unassembled WGS sequence"/>
</dbReference>
<dbReference type="InterPro" id="IPR051488">
    <property type="entry name" value="WD_repeat_striatin"/>
</dbReference>
<dbReference type="Gene3D" id="1.20.5.300">
    <property type="match status" value="1"/>
</dbReference>
<gene>
    <name evidence="5" type="primary">STRN4</name>
    <name evidence="5" type="ORF">HK100_000368</name>
</gene>
<feature type="compositionally biased region" description="Low complexity" evidence="3">
    <location>
        <begin position="79"/>
        <end position="96"/>
    </location>
</feature>
<keyword evidence="1" id="KW-0175">Coiled coil</keyword>
<dbReference type="Gene3D" id="2.130.10.10">
    <property type="entry name" value="YVTN repeat-like/Quinoprotein amine dehydrogenase"/>
    <property type="match status" value="2"/>
</dbReference>
<keyword evidence="6" id="KW-1185">Reference proteome</keyword>
<organism evidence="5 6">
    <name type="scientific">Physocladia obscura</name>
    <dbReference type="NCBI Taxonomy" id="109957"/>
    <lineage>
        <taxon>Eukaryota</taxon>
        <taxon>Fungi</taxon>
        <taxon>Fungi incertae sedis</taxon>
        <taxon>Chytridiomycota</taxon>
        <taxon>Chytridiomycota incertae sedis</taxon>
        <taxon>Chytridiomycetes</taxon>
        <taxon>Chytridiales</taxon>
        <taxon>Chytriomycetaceae</taxon>
        <taxon>Physocladia</taxon>
    </lineage>
</organism>
<evidence type="ECO:0000256" key="2">
    <source>
        <dbReference type="PROSITE-ProRule" id="PRU00221"/>
    </source>
</evidence>
<feature type="region of interest" description="Disordered" evidence="3">
    <location>
        <begin position="74"/>
        <end position="96"/>
    </location>
</feature>